<dbReference type="Proteomes" id="UP000243534">
    <property type="component" value="Unassembled WGS sequence"/>
</dbReference>
<sequence length="80" mass="8925">MFIPIIPEGMSLSLPPFNDINMRIILSYTIAKFTEDKNDSGLMARLAENFLAGSDATVSGKIEYIDWRQSAPAGYLARRN</sequence>
<accession>A0A1E7Z2A7</accession>
<dbReference type="EMBL" id="MAYS01000191">
    <property type="protein sequence ID" value="OFC62748.1"/>
    <property type="molecule type" value="Genomic_DNA"/>
</dbReference>
<evidence type="ECO:0000313" key="2">
    <source>
        <dbReference type="EMBL" id="RAP71628.1"/>
    </source>
</evidence>
<dbReference type="EMBL" id="LJAM02000120">
    <property type="protein sequence ID" value="RAP71628.1"/>
    <property type="molecule type" value="Genomic_DNA"/>
</dbReference>
<dbReference type="AlphaFoldDB" id="A0A1E7Z2A7"/>
<proteinExistence type="predicted"/>
<keyword evidence="4" id="KW-1185">Reference proteome</keyword>
<protein>
    <submittedName>
        <fullName evidence="1">Uncharacterized protein</fullName>
    </submittedName>
</protein>
<evidence type="ECO:0000313" key="3">
    <source>
        <dbReference type="Proteomes" id="UP000243534"/>
    </source>
</evidence>
<organism evidence="1 3">
    <name type="scientific">Candidatus Erwinia dacicola</name>
    <dbReference type="NCBI Taxonomy" id="252393"/>
    <lineage>
        <taxon>Bacteria</taxon>
        <taxon>Pseudomonadati</taxon>
        <taxon>Pseudomonadota</taxon>
        <taxon>Gammaproteobacteria</taxon>
        <taxon>Enterobacterales</taxon>
        <taxon>Erwiniaceae</taxon>
        <taxon>Erwinia</taxon>
    </lineage>
</organism>
<evidence type="ECO:0000313" key="1">
    <source>
        <dbReference type="EMBL" id="OFC62748.1"/>
    </source>
</evidence>
<name>A0A1E7Z2A7_9GAMM</name>
<evidence type="ECO:0000313" key="4">
    <source>
        <dbReference type="Proteomes" id="UP000244334"/>
    </source>
</evidence>
<reference evidence="1 3" key="1">
    <citation type="submission" date="2016-07" db="EMBL/GenBank/DDBJ databases">
        <authorList>
            <person name="Yuval B."/>
        </authorList>
    </citation>
    <scope>NUCLEOTIDE SEQUENCE [LARGE SCALE GENOMIC DNA]</scope>
    <source>
        <strain evidence="1 3">IL</strain>
    </source>
</reference>
<comment type="caution">
    <text evidence="1">The sequence shown here is derived from an EMBL/GenBank/DDBJ whole genome shotgun (WGS) entry which is preliminary data.</text>
</comment>
<gene>
    <name evidence="2" type="ORF">ACZ87_01555</name>
    <name evidence="1" type="ORF">BBW68_08265</name>
</gene>
<reference evidence="2 4" key="2">
    <citation type="submission" date="2018-04" db="EMBL/GenBank/DDBJ databases">
        <title>Genomes of the Obligate Erwinia dacicola and Facultative Enterobacter sp. OLF Endosymbionts of the Olive Fruit fly, Bactrocera oleae.</title>
        <authorList>
            <person name="Estes A.M."/>
            <person name="Hearn D.J."/>
            <person name="Agarwal S."/>
            <person name="Pierson E.A."/>
            <person name="Dunning-Hotopp J.C."/>
        </authorList>
    </citation>
    <scope>NUCLEOTIDE SEQUENCE [LARGE SCALE GENOMIC DNA]</scope>
    <source>
        <strain evidence="2 4">Oroville</strain>
    </source>
</reference>
<dbReference type="RefSeq" id="WP_070134414.1">
    <property type="nucleotide sequence ID" value="NZ_LJAM02000120.1"/>
</dbReference>
<dbReference type="Proteomes" id="UP000244334">
    <property type="component" value="Unassembled WGS sequence"/>
</dbReference>